<dbReference type="Pfam" id="PF00528">
    <property type="entry name" value="BPD_transp_1"/>
    <property type="match status" value="1"/>
</dbReference>
<dbReference type="InterPro" id="IPR005672">
    <property type="entry name" value="Phosphate_PstA"/>
</dbReference>
<sequence length="280" mass="30718">MNYRNLRKIKGYIMLIMSTMAAVIGVILLFAILYKVIQTGMAGLNLSLFTQDEAPAWLEGEGGMRHAFIGQIILTFFASLIGIPIGILGGIYLSEYGRYSKLGRFISSLADVSVSIPTIIIGTFIYSLLVKPFGVFNGWAGSVALAVILIPVIMRTTEDSLKLIPFQLREAALALGTPYYKVIKDIILKSALTGIFTGVSLAIARVAGETAPLLFTSFNNKYLSCNMNEPMPSLTVTIFQYASSPYESWIISAWASSLVITVFILLSNIILKQIMKKRSF</sequence>
<feature type="transmembrane region" description="Helical" evidence="10">
    <location>
        <begin position="135"/>
        <end position="154"/>
    </location>
</feature>
<dbReference type="InterPro" id="IPR000515">
    <property type="entry name" value="MetI-like"/>
</dbReference>
<dbReference type="InterPro" id="IPR051408">
    <property type="entry name" value="Phosphate_transprt_permease"/>
</dbReference>
<evidence type="ECO:0000256" key="7">
    <source>
        <dbReference type="ARBA" id="ARBA00022692"/>
    </source>
</evidence>
<comment type="caution">
    <text evidence="12">The sequence shown here is derived from an EMBL/GenBank/DDBJ whole genome shotgun (WGS) entry which is preliminary data.</text>
</comment>
<dbReference type="GO" id="GO:0005886">
    <property type="term" value="C:plasma membrane"/>
    <property type="evidence" value="ECO:0007669"/>
    <property type="project" value="UniProtKB-SubCell"/>
</dbReference>
<feature type="transmembrane region" description="Helical" evidence="10">
    <location>
        <begin position="105"/>
        <end position="129"/>
    </location>
</feature>
<dbReference type="Gene3D" id="1.10.3720.10">
    <property type="entry name" value="MetI-like"/>
    <property type="match status" value="1"/>
</dbReference>
<evidence type="ECO:0000256" key="2">
    <source>
        <dbReference type="ARBA" id="ARBA00007069"/>
    </source>
</evidence>
<gene>
    <name evidence="12" type="primary">pstA</name>
    <name evidence="12" type="ORF">H9804_07645</name>
</gene>
<name>A0A9D2GTN6_9BACT</name>
<reference evidence="12" key="2">
    <citation type="submission" date="2021-04" db="EMBL/GenBank/DDBJ databases">
        <authorList>
            <person name="Gilroy R."/>
        </authorList>
    </citation>
    <scope>NUCLEOTIDE SEQUENCE</scope>
    <source>
        <strain evidence="12">ChiW4-1371</strain>
    </source>
</reference>
<keyword evidence="9 10" id="KW-0472">Membrane</keyword>
<keyword evidence="4" id="KW-0813">Transport</keyword>
<keyword evidence="6" id="KW-0592">Phosphate transport</keyword>
<accession>A0A9D2GTN6</accession>
<evidence type="ECO:0000256" key="4">
    <source>
        <dbReference type="ARBA" id="ARBA00022448"/>
    </source>
</evidence>
<feature type="transmembrane region" description="Helical" evidence="10">
    <location>
        <begin position="249"/>
        <end position="271"/>
    </location>
</feature>
<dbReference type="NCBIfam" id="TIGR00974">
    <property type="entry name" value="3a0107s02c"/>
    <property type="match status" value="1"/>
</dbReference>
<dbReference type="PROSITE" id="PS50928">
    <property type="entry name" value="ABC_TM1"/>
    <property type="match status" value="1"/>
</dbReference>
<evidence type="ECO:0000313" key="12">
    <source>
        <dbReference type="EMBL" id="HIZ89803.1"/>
    </source>
</evidence>
<dbReference type="GO" id="GO:0005315">
    <property type="term" value="F:phosphate transmembrane transporter activity"/>
    <property type="evidence" value="ECO:0007669"/>
    <property type="project" value="InterPro"/>
</dbReference>
<evidence type="ECO:0000256" key="1">
    <source>
        <dbReference type="ARBA" id="ARBA00004651"/>
    </source>
</evidence>
<proteinExistence type="inferred from homology"/>
<evidence type="ECO:0000313" key="13">
    <source>
        <dbReference type="Proteomes" id="UP000824176"/>
    </source>
</evidence>
<feature type="domain" description="ABC transmembrane type-1" evidence="11">
    <location>
        <begin position="68"/>
        <end position="271"/>
    </location>
</feature>
<keyword evidence="7 10" id="KW-0812">Transmembrane</keyword>
<dbReference type="Proteomes" id="UP000824176">
    <property type="component" value="Unassembled WGS sequence"/>
</dbReference>
<evidence type="ECO:0000256" key="5">
    <source>
        <dbReference type="ARBA" id="ARBA00022475"/>
    </source>
</evidence>
<feature type="transmembrane region" description="Helical" evidence="10">
    <location>
        <begin position="186"/>
        <end position="207"/>
    </location>
</feature>
<evidence type="ECO:0000256" key="9">
    <source>
        <dbReference type="ARBA" id="ARBA00023136"/>
    </source>
</evidence>
<reference evidence="12" key="1">
    <citation type="journal article" date="2021" name="PeerJ">
        <title>Extensive microbial diversity within the chicken gut microbiome revealed by metagenomics and culture.</title>
        <authorList>
            <person name="Gilroy R."/>
            <person name="Ravi A."/>
            <person name="Getino M."/>
            <person name="Pursley I."/>
            <person name="Horton D.L."/>
            <person name="Alikhan N.F."/>
            <person name="Baker D."/>
            <person name="Gharbi K."/>
            <person name="Hall N."/>
            <person name="Watson M."/>
            <person name="Adriaenssens E.M."/>
            <person name="Foster-Nyarko E."/>
            <person name="Jarju S."/>
            <person name="Secka A."/>
            <person name="Antonio M."/>
            <person name="Oren A."/>
            <person name="Chaudhuri R.R."/>
            <person name="La Ragione R."/>
            <person name="Hildebrand F."/>
            <person name="Pallen M.J."/>
        </authorList>
    </citation>
    <scope>NUCLEOTIDE SEQUENCE</scope>
    <source>
        <strain evidence="12">ChiW4-1371</strain>
    </source>
</reference>
<dbReference type="PANTHER" id="PTHR42922:SF1">
    <property type="entry name" value="PHOSPHATE TRANSPORT SYSTEM PERMEASE PROTEIN PSTA"/>
    <property type="match status" value="1"/>
</dbReference>
<dbReference type="SUPFAM" id="SSF161098">
    <property type="entry name" value="MetI-like"/>
    <property type="match status" value="1"/>
</dbReference>
<dbReference type="CDD" id="cd06261">
    <property type="entry name" value="TM_PBP2"/>
    <property type="match status" value="1"/>
</dbReference>
<keyword evidence="8 10" id="KW-1133">Transmembrane helix</keyword>
<evidence type="ECO:0000256" key="10">
    <source>
        <dbReference type="RuleBase" id="RU363043"/>
    </source>
</evidence>
<dbReference type="PANTHER" id="PTHR42922">
    <property type="entry name" value="PHOSPHATE TRANSPORT SYSTEM PERMEASE PROTEIN PSTA"/>
    <property type="match status" value="1"/>
</dbReference>
<evidence type="ECO:0000256" key="6">
    <source>
        <dbReference type="ARBA" id="ARBA00022592"/>
    </source>
</evidence>
<protein>
    <recommendedName>
        <fullName evidence="3 10">Phosphate transport system permease protein PstA</fullName>
    </recommendedName>
</protein>
<evidence type="ECO:0000259" key="11">
    <source>
        <dbReference type="PROSITE" id="PS50928"/>
    </source>
</evidence>
<comment type="subcellular location">
    <subcellularLocation>
        <location evidence="1 10">Cell membrane</location>
        <topology evidence="1 10">Multi-pass membrane protein</topology>
    </subcellularLocation>
</comment>
<dbReference type="AlphaFoldDB" id="A0A9D2GTN6"/>
<organism evidence="12 13">
    <name type="scientific">Candidatus Mucispirillum faecigallinarum</name>
    <dbReference type="NCBI Taxonomy" id="2838699"/>
    <lineage>
        <taxon>Bacteria</taxon>
        <taxon>Pseudomonadati</taxon>
        <taxon>Deferribacterota</taxon>
        <taxon>Deferribacteres</taxon>
        <taxon>Deferribacterales</taxon>
        <taxon>Mucispirillaceae</taxon>
        <taxon>Mucispirillum</taxon>
    </lineage>
</organism>
<dbReference type="GO" id="GO:0035435">
    <property type="term" value="P:phosphate ion transmembrane transport"/>
    <property type="evidence" value="ECO:0007669"/>
    <property type="project" value="InterPro"/>
</dbReference>
<dbReference type="EMBL" id="DXAQ01000119">
    <property type="protein sequence ID" value="HIZ89803.1"/>
    <property type="molecule type" value="Genomic_DNA"/>
</dbReference>
<dbReference type="InterPro" id="IPR035906">
    <property type="entry name" value="MetI-like_sf"/>
</dbReference>
<evidence type="ECO:0000256" key="8">
    <source>
        <dbReference type="ARBA" id="ARBA00022989"/>
    </source>
</evidence>
<evidence type="ECO:0000256" key="3">
    <source>
        <dbReference type="ARBA" id="ARBA00016864"/>
    </source>
</evidence>
<feature type="transmembrane region" description="Helical" evidence="10">
    <location>
        <begin position="68"/>
        <end position="93"/>
    </location>
</feature>
<keyword evidence="5 10" id="KW-1003">Cell membrane</keyword>
<comment type="similarity">
    <text evidence="2 10">Belongs to the binding-protein-dependent transport system permease family. CysTW subfamily.</text>
</comment>
<feature type="transmembrane region" description="Helical" evidence="10">
    <location>
        <begin position="12"/>
        <end position="37"/>
    </location>
</feature>